<sequence length="854" mass="93732">MASEDMRITEAANSDGRDLKFPRAMEKGDGKGGNGNSDVSRLFDMLTNIQHGQAALATKEDILGVKASQAEHDTQLAAMSERIADLEVKAQSSHAEAVAAANAEVQRAITVSIEQVKNDAVHNFQSAYSIIFDSNSNAKGFLTRARTLGVTWDDPTNRATIKLKIRMDAPPEIRKVNRVLGIRWSKVMDVARNTNKWNDSYKLGAQGFREKLWLISGDETAELFEVKGSDSGQMDIMPNTDELKKLGFTDAVIASTVDGILLTLSGLIEMSMRYQVEFDGGVVNAGVVFTALYSTTMHMQHKQSIFIVTLGYRFGVGVSNWTECGMLFCRERSVQYLFVETLTSQLLAKAAVSYQVEQPQFTHRVEESVEGRTAAKSLARLDRICTRIPTGVLLDFAPFSGVLGRPADPSTLSDHVPVHVVLAPKCPDGILAVKSWVTKHPMFPKVLGEILEGAGPLSGNPMEAVEEVRGGIQAASRKVLGILEQRGAHSLPEYVSWALATMRAERSGSQSVLRRAVKAYPRLLQFFDVESCRFSDFVGFHHLLASLKRQQIDGQIELVQNDPDMSQSRKQQKTNTLYTYRFALTARGASISLQAIADPLGAPIFDPREAFADDVGLGPGDIVIAFFLGMSVWALAGPGFRLYVNLGKTVVFLLGMSQADFLAALGYHGHHWDQHGRGSNGGASWREGHGDRHDWGPAPPWPGSGRGGALHGDDIGEGQERVFGEQRVACLTSDQLVLEDRYKRLSYHLHSVVDEADAGKECDTCCLVVFLHGMGQSEWRLGEHEVRCGIHRRLRAAAPDDWRGNQTMRTLILELSLHSKSPTWVAGWACGPVTGTRRAPGRPTRTTTGAFWTC</sequence>
<keyword evidence="3" id="KW-1185">Reference proteome</keyword>
<gene>
    <name evidence="2" type="ORF">PCOR1329_LOCUS50278</name>
</gene>
<dbReference type="EMBL" id="CAUYUJ010016083">
    <property type="protein sequence ID" value="CAK0861677.1"/>
    <property type="molecule type" value="Genomic_DNA"/>
</dbReference>
<comment type="caution">
    <text evidence="2">The sequence shown here is derived from an EMBL/GenBank/DDBJ whole genome shotgun (WGS) entry which is preliminary data.</text>
</comment>
<feature type="region of interest" description="Disordered" evidence="1">
    <location>
        <begin position="1"/>
        <end position="36"/>
    </location>
</feature>
<name>A0ABN9UR52_9DINO</name>
<organism evidence="2 3">
    <name type="scientific">Prorocentrum cordatum</name>
    <dbReference type="NCBI Taxonomy" id="2364126"/>
    <lineage>
        <taxon>Eukaryota</taxon>
        <taxon>Sar</taxon>
        <taxon>Alveolata</taxon>
        <taxon>Dinophyceae</taxon>
        <taxon>Prorocentrales</taxon>
        <taxon>Prorocentraceae</taxon>
        <taxon>Prorocentrum</taxon>
    </lineage>
</organism>
<proteinExistence type="predicted"/>
<evidence type="ECO:0000313" key="3">
    <source>
        <dbReference type="Proteomes" id="UP001189429"/>
    </source>
</evidence>
<dbReference type="Proteomes" id="UP001189429">
    <property type="component" value="Unassembled WGS sequence"/>
</dbReference>
<protein>
    <recommendedName>
        <fullName evidence="4">DDHD domain-containing protein</fullName>
    </recommendedName>
</protein>
<accession>A0ABN9UR52</accession>
<feature type="compositionally biased region" description="Basic and acidic residues" evidence="1">
    <location>
        <begin position="15"/>
        <end position="30"/>
    </location>
</feature>
<evidence type="ECO:0000256" key="1">
    <source>
        <dbReference type="SAM" id="MobiDB-lite"/>
    </source>
</evidence>
<evidence type="ECO:0008006" key="4">
    <source>
        <dbReference type="Google" id="ProtNLM"/>
    </source>
</evidence>
<reference evidence="2" key="1">
    <citation type="submission" date="2023-10" db="EMBL/GenBank/DDBJ databases">
        <authorList>
            <person name="Chen Y."/>
            <person name="Shah S."/>
            <person name="Dougan E. K."/>
            <person name="Thang M."/>
            <person name="Chan C."/>
        </authorList>
    </citation>
    <scope>NUCLEOTIDE SEQUENCE [LARGE SCALE GENOMIC DNA]</scope>
</reference>
<evidence type="ECO:0000313" key="2">
    <source>
        <dbReference type="EMBL" id="CAK0861677.1"/>
    </source>
</evidence>